<keyword evidence="19" id="KW-1185">Reference proteome</keyword>
<dbReference type="PANTHER" id="PTHR42995">
    <property type="entry name" value="ACETYL-COENZYME A CARBOXYLASE CARBOXYL TRANSFERASE SUBUNIT BETA, CHLOROPLASTIC"/>
    <property type="match status" value="1"/>
</dbReference>
<dbReference type="InterPro" id="IPR029045">
    <property type="entry name" value="ClpP/crotonase-like_dom_sf"/>
</dbReference>
<evidence type="ECO:0000256" key="9">
    <source>
        <dbReference type="ARBA" id="ARBA00022840"/>
    </source>
</evidence>
<dbReference type="RefSeq" id="WP_125747431.1">
    <property type="nucleotide sequence ID" value="NZ_BJUL01000007.1"/>
</dbReference>
<evidence type="ECO:0000256" key="10">
    <source>
        <dbReference type="ARBA" id="ARBA00023098"/>
    </source>
</evidence>
<dbReference type="EMBL" id="CP066539">
    <property type="protein sequence ID" value="QRL04873.1"/>
    <property type="molecule type" value="Genomic_DNA"/>
</dbReference>
<gene>
    <name evidence="13" type="primary">accD</name>
    <name evidence="16" type="ORF">DDR56_16670</name>
    <name evidence="17" type="ORF">JDS37_08025</name>
</gene>
<evidence type="ECO:0000259" key="15">
    <source>
        <dbReference type="PROSITE" id="PS50980"/>
    </source>
</evidence>
<name>A0AAP9ZFI1_9GAMM</name>
<dbReference type="GO" id="GO:2001295">
    <property type="term" value="P:malonyl-CoA biosynthetic process"/>
    <property type="evidence" value="ECO:0007669"/>
    <property type="project" value="UniProtKB-UniRule"/>
</dbReference>
<dbReference type="NCBIfam" id="TIGR00515">
    <property type="entry name" value="accD"/>
    <property type="match status" value="1"/>
</dbReference>
<comment type="subcellular location">
    <subcellularLocation>
        <location evidence="1 13">Cytoplasm</location>
    </subcellularLocation>
</comment>
<dbReference type="Proteomes" id="UP001318401">
    <property type="component" value="Unassembled WGS sequence"/>
</dbReference>
<evidence type="ECO:0000256" key="11">
    <source>
        <dbReference type="ARBA" id="ARBA00023160"/>
    </source>
</evidence>
<dbReference type="GO" id="GO:0009329">
    <property type="term" value="C:acetate CoA-transferase complex"/>
    <property type="evidence" value="ECO:0007669"/>
    <property type="project" value="TreeGrafter"/>
</dbReference>
<feature type="binding site" evidence="13">
    <location>
        <position position="50"/>
    </location>
    <ligand>
        <name>Zn(2+)</name>
        <dbReference type="ChEBI" id="CHEBI:29105"/>
    </ligand>
</feature>
<dbReference type="Gene3D" id="3.90.226.10">
    <property type="entry name" value="2-enoyl-CoA Hydratase, Chain A, domain 1"/>
    <property type="match status" value="1"/>
</dbReference>
<evidence type="ECO:0000256" key="8">
    <source>
        <dbReference type="ARBA" id="ARBA00022833"/>
    </source>
</evidence>
<dbReference type="EC" id="2.1.3.15" evidence="13"/>
<comment type="pathway">
    <text evidence="13">Lipid metabolism; malonyl-CoA biosynthesis; malonyl-CoA from acetyl-CoA: step 1/1.</text>
</comment>
<evidence type="ECO:0000256" key="13">
    <source>
        <dbReference type="HAMAP-Rule" id="MF_01395"/>
    </source>
</evidence>
<keyword evidence="5 13" id="KW-0547">Nucleotide-binding</keyword>
<feature type="zinc finger region" description="C4-type" evidence="13">
    <location>
        <begin position="31"/>
        <end position="53"/>
    </location>
</feature>
<proteinExistence type="inferred from homology"/>
<reference evidence="16 19" key="1">
    <citation type="submission" date="2018-04" db="EMBL/GenBank/DDBJ databases">
        <authorList>
            <person name="Li G."/>
            <person name="Du W."/>
            <person name="Bai Y."/>
        </authorList>
    </citation>
    <scope>NUCLEOTIDE SEQUENCE [LARGE SCALE GENOMIC DNA]</scope>
    <source>
        <strain evidence="16 19">YYYZ-3</strain>
    </source>
</reference>
<feature type="binding site" evidence="13">
    <location>
        <position position="31"/>
    </location>
    <ligand>
        <name>Zn(2+)</name>
        <dbReference type="ChEBI" id="CHEBI:29105"/>
    </ligand>
</feature>
<evidence type="ECO:0000256" key="2">
    <source>
        <dbReference type="ARBA" id="ARBA00022516"/>
    </source>
</evidence>
<dbReference type="HAMAP" id="MF_01395">
    <property type="entry name" value="AcetylCoA_CT_beta"/>
    <property type="match status" value="1"/>
</dbReference>
<evidence type="ECO:0000256" key="12">
    <source>
        <dbReference type="ARBA" id="ARBA00025280"/>
    </source>
</evidence>
<evidence type="ECO:0000256" key="4">
    <source>
        <dbReference type="ARBA" id="ARBA00022723"/>
    </source>
</evidence>
<dbReference type="PANTHER" id="PTHR42995:SF5">
    <property type="entry name" value="ACETYL-COENZYME A CARBOXYLASE CARBOXYL TRANSFERASE SUBUNIT BETA, CHLOROPLASTIC"/>
    <property type="match status" value="1"/>
</dbReference>
<comment type="subunit">
    <text evidence="13">Acetyl-CoA carboxylase is a heterohexamer composed of biotin carboxyl carrier protein (AccB), biotin carboxylase (AccC) and two subunits each of ACCase subunit alpha (AccA) and ACCase subunit beta (AccD).</text>
</comment>
<dbReference type="Pfam" id="PF01039">
    <property type="entry name" value="Carboxyl_trans"/>
    <property type="match status" value="1"/>
</dbReference>
<evidence type="ECO:0000256" key="7">
    <source>
        <dbReference type="ARBA" id="ARBA00022832"/>
    </source>
</evidence>
<evidence type="ECO:0000256" key="3">
    <source>
        <dbReference type="ARBA" id="ARBA00022679"/>
    </source>
</evidence>
<keyword evidence="11 13" id="KW-0275">Fatty acid biosynthesis</keyword>
<dbReference type="AlphaFoldDB" id="A0AAP9ZFI1"/>
<dbReference type="PROSITE" id="PS50980">
    <property type="entry name" value="COA_CT_NTER"/>
    <property type="match status" value="1"/>
</dbReference>
<feature type="region of interest" description="Disordered" evidence="14">
    <location>
        <begin position="314"/>
        <end position="339"/>
    </location>
</feature>
<reference evidence="17" key="2">
    <citation type="submission" date="2020-12" db="EMBL/GenBank/DDBJ databases">
        <title>Genome reconstruction of Halomonas venusta strain DSM 4743.</title>
        <authorList>
            <person name="Aguirre-Garrido J.F."/>
            <person name="Hernandez-Soto L.M."/>
            <person name="Martinez-Abarca F."/>
        </authorList>
    </citation>
    <scope>NUCLEOTIDE SEQUENCE</scope>
    <source>
        <strain evidence="17">4743</strain>
    </source>
</reference>
<evidence type="ECO:0000313" key="17">
    <source>
        <dbReference type="EMBL" id="QRL04873.1"/>
    </source>
</evidence>
<evidence type="ECO:0000313" key="18">
    <source>
        <dbReference type="Proteomes" id="UP000663479"/>
    </source>
</evidence>
<feature type="domain" description="CoA carboxyltransferase N-terminal" evidence="15">
    <location>
        <begin position="27"/>
        <end position="296"/>
    </location>
</feature>
<keyword evidence="8 13" id="KW-0862">Zinc</keyword>
<keyword evidence="3 13" id="KW-0808">Transferase</keyword>
<comment type="similarity">
    <text evidence="13">Belongs to the AccD/PCCB family.</text>
</comment>
<comment type="cofactor">
    <cofactor evidence="13">
        <name>Zn(2+)</name>
        <dbReference type="ChEBI" id="CHEBI:29105"/>
    </cofactor>
    <text evidence="13">Binds 1 zinc ion per subunit.</text>
</comment>
<dbReference type="GO" id="GO:0003989">
    <property type="term" value="F:acetyl-CoA carboxylase activity"/>
    <property type="evidence" value="ECO:0007669"/>
    <property type="project" value="InterPro"/>
</dbReference>
<protein>
    <recommendedName>
        <fullName evidence="13">Acetyl-coenzyme A carboxylase carboxyl transferase subunit beta</fullName>
        <shortName evidence="13">ACCase subunit beta</shortName>
        <shortName evidence="13">Acetyl-CoA carboxylase carboxyltransferase subunit beta</shortName>
        <ecNumber evidence="13">2.1.3.15</ecNumber>
    </recommendedName>
</protein>
<dbReference type="GO" id="GO:0016743">
    <property type="term" value="F:carboxyl- or carbamoyltransferase activity"/>
    <property type="evidence" value="ECO:0007669"/>
    <property type="project" value="UniProtKB-UniRule"/>
</dbReference>
<comment type="catalytic activity">
    <reaction evidence="13">
        <text>N(6)-carboxybiotinyl-L-lysyl-[protein] + acetyl-CoA = N(6)-biotinyl-L-lysyl-[protein] + malonyl-CoA</text>
        <dbReference type="Rhea" id="RHEA:54728"/>
        <dbReference type="Rhea" id="RHEA-COMP:10505"/>
        <dbReference type="Rhea" id="RHEA-COMP:10506"/>
        <dbReference type="ChEBI" id="CHEBI:57288"/>
        <dbReference type="ChEBI" id="CHEBI:57384"/>
        <dbReference type="ChEBI" id="CHEBI:83144"/>
        <dbReference type="ChEBI" id="CHEBI:83145"/>
        <dbReference type="EC" id="2.1.3.15"/>
    </reaction>
</comment>
<evidence type="ECO:0000256" key="1">
    <source>
        <dbReference type="ARBA" id="ARBA00004496"/>
    </source>
</evidence>
<dbReference type="GO" id="GO:0008270">
    <property type="term" value="F:zinc ion binding"/>
    <property type="evidence" value="ECO:0007669"/>
    <property type="project" value="UniProtKB-UniRule"/>
</dbReference>
<sequence>MSWLDKIVPSMGRIQRKDRRASVPDGLWRKCPKCEAVLYLPELEKHHSVCPKCDHHLRLTARKRLDWFLDKENRQEIAAEIEPNDRLKFRDSKKYKDRLTAAQKETGEKDALVAMRGELDGLPVVAVAFEFTFMGGSMGAVVGEKFVRAATIALEEQLPLICFAASGGARMQEALFSLMQMAKTSAALEKLKQSGVPYISVLTDPVFGGVSASLAMLGDLNIAEPNALIGFAGPRVIEQTVRETLPEGFQRSEFLLEHGTVDMIVHRHDMRARVGGVLRKLTHNIALPAESDVSDDASIDEPLVDEAPIADAVDVAGADTPETHSEASTVQSDDSNRNV</sequence>
<evidence type="ECO:0000256" key="14">
    <source>
        <dbReference type="SAM" id="MobiDB-lite"/>
    </source>
</evidence>
<keyword evidence="13" id="KW-0963">Cytoplasm</keyword>
<keyword evidence="6 13" id="KW-0863">Zinc-finger</keyword>
<organism evidence="17 18">
    <name type="scientific">Vreelandella venusta</name>
    <dbReference type="NCBI Taxonomy" id="44935"/>
    <lineage>
        <taxon>Bacteria</taxon>
        <taxon>Pseudomonadati</taxon>
        <taxon>Pseudomonadota</taxon>
        <taxon>Gammaproteobacteria</taxon>
        <taxon>Oceanospirillales</taxon>
        <taxon>Halomonadaceae</taxon>
        <taxon>Vreelandella</taxon>
    </lineage>
</organism>
<evidence type="ECO:0000256" key="6">
    <source>
        <dbReference type="ARBA" id="ARBA00022771"/>
    </source>
</evidence>
<evidence type="ECO:0000313" key="16">
    <source>
        <dbReference type="EMBL" id="NPT32186.1"/>
    </source>
</evidence>
<dbReference type="PRINTS" id="PR01070">
    <property type="entry name" value="ACCCTRFRASEB"/>
</dbReference>
<comment type="function">
    <text evidence="12 13">Component of the acetyl coenzyme A carboxylase (ACC) complex. Biotin carboxylase (BC) catalyzes the carboxylation of biotin on its carrier protein (BCCP) and then the CO(2) group is transferred by the transcarboxylase to acetyl-CoA to form malonyl-CoA.</text>
</comment>
<dbReference type="InterPro" id="IPR034733">
    <property type="entry name" value="AcCoA_carboxyl_beta"/>
</dbReference>
<keyword evidence="4 13" id="KW-0479">Metal-binding</keyword>
<dbReference type="Proteomes" id="UP000663479">
    <property type="component" value="Chromosome"/>
</dbReference>
<keyword evidence="9 13" id="KW-0067">ATP-binding</keyword>
<dbReference type="SUPFAM" id="SSF52096">
    <property type="entry name" value="ClpP/crotonase"/>
    <property type="match status" value="1"/>
</dbReference>
<dbReference type="GO" id="GO:0005524">
    <property type="term" value="F:ATP binding"/>
    <property type="evidence" value="ECO:0007669"/>
    <property type="project" value="UniProtKB-KW"/>
</dbReference>
<evidence type="ECO:0000256" key="5">
    <source>
        <dbReference type="ARBA" id="ARBA00022741"/>
    </source>
</evidence>
<evidence type="ECO:0000313" key="19">
    <source>
        <dbReference type="Proteomes" id="UP001318401"/>
    </source>
</evidence>
<dbReference type="GO" id="GO:0006633">
    <property type="term" value="P:fatty acid biosynthetic process"/>
    <property type="evidence" value="ECO:0007669"/>
    <property type="project" value="UniProtKB-KW"/>
</dbReference>
<dbReference type="KEGG" id="hvn:EI420_08405"/>
<dbReference type="InterPro" id="IPR041010">
    <property type="entry name" value="Znf-ACC"/>
</dbReference>
<feature type="binding site" evidence="13">
    <location>
        <position position="53"/>
    </location>
    <ligand>
        <name>Zn(2+)</name>
        <dbReference type="ChEBI" id="CHEBI:29105"/>
    </ligand>
</feature>
<keyword evidence="2 13" id="KW-0444">Lipid biosynthesis</keyword>
<accession>A0AAP9ZFI1</accession>
<dbReference type="Pfam" id="PF17848">
    <property type="entry name" value="Zn_ribbon_ACC"/>
    <property type="match status" value="1"/>
</dbReference>
<feature type="binding site" evidence="13">
    <location>
        <position position="34"/>
    </location>
    <ligand>
        <name>Zn(2+)</name>
        <dbReference type="ChEBI" id="CHEBI:29105"/>
    </ligand>
</feature>
<dbReference type="InterPro" id="IPR000438">
    <property type="entry name" value="Acetyl_CoA_COase_Trfase_b_su"/>
</dbReference>
<dbReference type="EMBL" id="QDKN01000008">
    <property type="protein sequence ID" value="NPT32186.1"/>
    <property type="molecule type" value="Genomic_DNA"/>
</dbReference>
<keyword evidence="17" id="KW-0436">Ligase</keyword>
<keyword evidence="7 13" id="KW-0276">Fatty acid metabolism</keyword>
<dbReference type="InterPro" id="IPR011762">
    <property type="entry name" value="COA_CT_N"/>
</dbReference>
<keyword evidence="10 13" id="KW-0443">Lipid metabolism</keyword>